<reference evidence="1 2" key="1">
    <citation type="journal article" date="2021" name="Commun. Biol.">
        <title>The genome of Shorea leprosula (Dipterocarpaceae) highlights the ecological relevance of drought in aseasonal tropical rainforests.</title>
        <authorList>
            <person name="Ng K.K.S."/>
            <person name="Kobayashi M.J."/>
            <person name="Fawcett J.A."/>
            <person name="Hatakeyama M."/>
            <person name="Paape T."/>
            <person name="Ng C.H."/>
            <person name="Ang C.C."/>
            <person name="Tnah L.H."/>
            <person name="Lee C.T."/>
            <person name="Nishiyama T."/>
            <person name="Sese J."/>
            <person name="O'Brien M.J."/>
            <person name="Copetti D."/>
            <person name="Mohd Noor M.I."/>
            <person name="Ong R.C."/>
            <person name="Putra M."/>
            <person name="Sireger I.Z."/>
            <person name="Indrioko S."/>
            <person name="Kosugi Y."/>
            <person name="Izuno A."/>
            <person name="Isagi Y."/>
            <person name="Lee S.L."/>
            <person name="Shimizu K.K."/>
        </authorList>
    </citation>
    <scope>NUCLEOTIDE SEQUENCE [LARGE SCALE GENOMIC DNA]</scope>
    <source>
        <strain evidence="1">214</strain>
    </source>
</reference>
<name>A0AAV5JNL2_9ROSI</name>
<keyword evidence="2" id="KW-1185">Reference proteome</keyword>
<comment type="caution">
    <text evidence="1">The sequence shown here is derived from an EMBL/GenBank/DDBJ whole genome shotgun (WGS) entry which is preliminary data.</text>
</comment>
<evidence type="ECO:0008006" key="3">
    <source>
        <dbReference type="Google" id="ProtNLM"/>
    </source>
</evidence>
<accession>A0AAV5JNL2</accession>
<evidence type="ECO:0000313" key="1">
    <source>
        <dbReference type="EMBL" id="GKV13655.1"/>
    </source>
</evidence>
<sequence length="39" mass="4965">MWRRTIRFVKVLWNNHSVKEATWELESKMRQEHPHLFQD</sequence>
<protein>
    <recommendedName>
        <fullName evidence="3">Chromo domain-containing protein</fullName>
    </recommendedName>
</protein>
<dbReference type="EMBL" id="BPVZ01000039">
    <property type="protein sequence ID" value="GKV13655.1"/>
    <property type="molecule type" value="Genomic_DNA"/>
</dbReference>
<organism evidence="1 2">
    <name type="scientific">Rubroshorea leprosula</name>
    <dbReference type="NCBI Taxonomy" id="152421"/>
    <lineage>
        <taxon>Eukaryota</taxon>
        <taxon>Viridiplantae</taxon>
        <taxon>Streptophyta</taxon>
        <taxon>Embryophyta</taxon>
        <taxon>Tracheophyta</taxon>
        <taxon>Spermatophyta</taxon>
        <taxon>Magnoliopsida</taxon>
        <taxon>eudicotyledons</taxon>
        <taxon>Gunneridae</taxon>
        <taxon>Pentapetalae</taxon>
        <taxon>rosids</taxon>
        <taxon>malvids</taxon>
        <taxon>Malvales</taxon>
        <taxon>Dipterocarpaceae</taxon>
        <taxon>Rubroshorea</taxon>
    </lineage>
</organism>
<dbReference type="Proteomes" id="UP001054252">
    <property type="component" value="Unassembled WGS sequence"/>
</dbReference>
<gene>
    <name evidence="1" type="ORF">SLEP1_g24642</name>
</gene>
<proteinExistence type="predicted"/>
<dbReference type="AlphaFoldDB" id="A0AAV5JNL2"/>
<evidence type="ECO:0000313" key="2">
    <source>
        <dbReference type="Proteomes" id="UP001054252"/>
    </source>
</evidence>